<accession>A0AAD8U1H2</accession>
<evidence type="ECO:0000313" key="3">
    <source>
        <dbReference type="EMBL" id="KAK1695997.1"/>
    </source>
</evidence>
<organism evidence="3 4">
    <name type="scientific">Lolium multiflorum</name>
    <name type="common">Italian ryegrass</name>
    <name type="synonym">Lolium perenne subsp. multiflorum</name>
    <dbReference type="NCBI Taxonomy" id="4521"/>
    <lineage>
        <taxon>Eukaryota</taxon>
        <taxon>Viridiplantae</taxon>
        <taxon>Streptophyta</taxon>
        <taxon>Embryophyta</taxon>
        <taxon>Tracheophyta</taxon>
        <taxon>Spermatophyta</taxon>
        <taxon>Magnoliopsida</taxon>
        <taxon>Liliopsida</taxon>
        <taxon>Poales</taxon>
        <taxon>Poaceae</taxon>
        <taxon>BOP clade</taxon>
        <taxon>Pooideae</taxon>
        <taxon>Poodae</taxon>
        <taxon>Poeae</taxon>
        <taxon>Poeae Chloroplast Group 2 (Poeae type)</taxon>
        <taxon>Loliodinae</taxon>
        <taxon>Loliinae</taxon>
        <taxon>Lolium</taxon>
    </lineage>
</organism>
<feature type="compositionally biased region" description="Basic and acidic residues" evidence="1">
    <location>
        <begin position="425"/>
        <end position="438"/>
    </location>
</feature>
<feature type="compositionally biased region" description="Basic and acidic residues" evidence="1">
    <location>
        <begin position="608"/>
        <end position="617"/>
    </location>
</feature>
<dbReference type="Proteomes" id="UP001231189">
    <property type="component" value="Unassembled WGS sequence"/>
</dbReference>
<evidence type="ECO:0000259" key="2">
    <source>
        <dbReference type="Pfam" id="PF03732"/>
    </source>
</evidence>
<feature type="compositionally biased region" description="Basic and acidic residues" evidence="1">
    <location>
        <begin position="328"/>
        <end position="339"/>
    </location>
</feature>
<sequence>MGARTGGGDRARGHRLLLPDASPAAVVGWRGQVCVACVACLLREGDALHQDEADPLQVEAPGNNVAPDMPEAVGDSDAPGQEEAGNPEESILGNLSPNSDDASSIGTEEYNRLTKELEIGEEDDGASSMNTEEFNRKLEELGGGEQADAESAQPMQVLATLAPLDQQETEDEASNSGPGPSNVRPPLGRTRPQKDVLSPEEMVEQARMDLVAQSDILNKPITPEEAADPEALEAKRQEMLATAQKFARTAAAMLEERTLAANFVDYSLKKDREVDEMMATAKGLRKEWEKRLAAQQAEADRITREAIPPRRITFATPTEQQPLATPKDNMKKAAELLKKKDEEIDINYVRKLVASAMQQQSKADTSRRLESNPEHCISTAQKDATAGQHRDDESRTGSTERRRKVREHPNPIPVSSDSTPKNPAKGKDPMYTGRDKYRVPSPPPRASRPPLPPRRRSPAGNTRPHGPGGINIRDNMPPPRDRSRERTPEPRRSRNQDREPEPRRNQDREPEPRRSQGREPEPRRSRNEERAPEPRRSRNDGGDHHQEERSHRSRSQPREPRRESEGGRSSYKPPRRSPSPPPSGGGGGGGGRGRRSRSRSRSPGGGPRDARERLNEYRSDYIGPRCFGQMIREEPKPRSLNLKLPGNLKHYDGSERPDTWIEDYYNAVTFAGGTPNIACRMLQLYLIGPARVWLSDLEENTIFCWLDLKKAFENHFRGTYKRPATTSDLQACIQKKGETSRSFLTRWLATRNECENVDNRTAMHAFIGGLQRGGLLRHKLTCLVNANKLTLDEMINIASDHTAADDDAGGDLAATAIPLHQQKKNRDNGVSNSNKRKNPPEDQKGGGSDMVAMTFQRGGYKRARKHRPRGKGGKGKNKDKEEDSSEAMDEDDASPEPKEGTAANKSNPFGKKSVGTYHTFLGTPTVRAKKSALRILNATVPACLMDGGASLNIMYLETLEKMNLTKEQLKHSTTEFHGVVPGKKANSLGSIKLPVAFGNVNNYREEMITFEVVPFKSSYHVIFGRPTYHKFHARACYIYNKLKIPGPNGMITVSGDYKKARDCEEGEAAFAESVISGEELQGYRAAVDPTEMQTTKKQISEQKTSFKAAIETKKHDLVEGDNSKQVSVGANMDPK</sequence>
<feature type="compositionally biased region" description="Basic and acidic residues" evidence="1">
    <location>
        <begin position="479"/>
        <end position="566"/>
    </location>
</feature>
<evidence type="ECO:0000313" key="4">
    <source>
        <dbReference type="Proteomes" id="UP001231189"/>
    </source>
</evidence>
<dbReference type="PANTHER" id="PTHR33223:SF10">
    <property type="entry name" value="AMINOTRANSFERASE-LIKE PLANT MOBILE DOMAIN-CONTAINING PROTEIN"/>
    <property type="match status" value="1"/>
</dbReference>
<evidence type="ECO:0000256" key="1">
    <source>
        <dbReference type="SAM" id="MobiDB-lite"/>
    </source>
</evidence>
<feature type="compositionally biased region" description="Basic and acidic residues" evidence="1">
    <location>
        <begin position="109"/>
        <end position="118"/>
    </location>
</feature>
<gene>
    <name evidence="3" type="ORF">QYE76_012694</name>
</gene>
<dbReference type="AlphaFoldDB" id="A0AAD8U1H2"/>
<protein>
    <recommendedName>
        <fullName evidence="2">Retrotransposon gag domain-containing protein</fullName>
    </recommendedName>
</protein>
<reference evidence="3" key="1">
    <citation type="submission" date="2023-07" db="EMBL/GenBank/DDBJ databases">
        <title>A chromosome-level genome assembly of Lolium multiflorum.</title>
        <authorList>
            <person name="Chen Y."/>
            <person name="Copetti D."/>
            <person name="Kolliker R."/>
            <person name="Studer B."/>
        </authorList>
    </citation>
    <scope>NUCLEOTIDE SEQUENCE</scope>
    <source>
        <strain evidence="3">02402/16</strain>
        <tissue evidence="3">Leaf</tissue>
    </source>
</reference>
<dbReference type="InterPro" id="IPR005162">
    <property type="entry name" value="Retrotrans_gag_dom"/>
</dbReference>
<feature type="compositionally biased region" description="Pro residues" evidence="1">
    <location>
        <begin position="440"/>
        <end position="452"/>
    </location>
</feature>
<proteinExistence type="predicted"/>
<feature type="compositionally biased region" description="Polar residues" evidence="1">
    <location>
        <begin position="93"/>
        <end position="106"/>
    </location>
</feature>
<dbReference type="CDD" id="cd00303">
    <property type="entry name" value="retropepsin_like"/>
    <property type="match status" value="1"/>
</dbReference>
<feature type="compositionally biased region" description="Acidic residues" evidence="1">
    <location>
        <begin position="882"/>
        <end position="894"/>
    </location>
</feature>
<feature type="region of interest" description="Disordered" evidence="1">
    <location>
        <begin position="355"/>
        <end position="617"/>
    </location>
</feature>
<dbReference type="InterPro" id="IPR021109">
    <property type="entry name" value="Peptidase_aspartic_dom_sf"/>
</dbReference>
<name>A0AAD8U1H2_LOLMU</name>
<feature type="compositionally biased region" description="Basic and acidic residues" evidence="1">
    <location>
        <begin position="297"/>
        <end position="308"/>
    </location>
</feature>
<feature type="domain" description="Retrotransposon gag" evidence="2">
    <location>
        <begin position="683"/>
        <end position="771"/>
    </location>
</feature>
<feature type="region of interest" description="Disordered" evidence="1">
    <location>
        <begin position="52"/>
        <end position="206"/>
    </location>
</feature>
<dbReference type="Pfam" id="PF03732">
    <property type="entry name" value="Retrotrans_gag"/>
    <property type="match status" value="1"/>
</dbReference>
<feature type="region of interest" description="Disordered" evidence="1">
    <location>
        <begin position="816"/>
        <end position="915"/>
    </location>
</feature>
<feature type="region of interest" description="Disordered" evidence="1">
    <location>
        <begin position="297"/>
        <end position="339"/>
    </location>
</feature>
<keyword evidence="4" id="KW-1185">Reference proteome</keyword>
<feature type="compositionally biased region" description="Basic and acidic residues" evidence="1">
    <location>
        <begin position="388"/>
        <end position="400"/>
    </location>
</feature>
<dbReference type="Gene3D" id="2.40.70.10">
    <property type="entry name" value="Acid Proteases"/>
    <property type="match status" value="1"/>
</dbReference>
<dbReference type="PANTHER" id="PTHR33223">
    <property type="entry name" value="CCHC-TYPE DOMAIN-CONTAINING PROTEIN"/>
    <property type="match status" value="1"/>
</dbReference>
<comment type="caution">
    <text evidence="3">The sequence shown here is derived from an EMBL/GenBank/DDBJ whole genome shotgun (WGS) entry which is preliminary data.</text>
</comment>
<dbReference type="EMBL" id="JAUUTY010000001">
    <property type="protein sequence ID" value="KAK1695997.1"/>
    <property type="molecule type" value="Genomic_DNA"/>
</dbReference>
<feature type="compositionally biased region" description="Basic and acidic residues" evidence="1">
    <location>
        <begin position="364"/>
        <end position="373"/>
    </location>
</feature>
<feature type="compositionally biased region" description="Basic residues" evidence="1">
    <location>
        <begin position="859"/>
        <end position="875"/>
    </location>
</feature>